<evidence type="ECO:0000313" key="3">
    <source>
        <dbReference type="Proteomes" id="UP000186026"/>
    </source>
</evidence>
<dbReference type="PANTHER" id="PTHR24183:SF1">
    <property type="entry name" value="FIBRONECTIN TYPE 3 AND ANKYRIN REPEAT DOMAINS PROTEIN 1"/>
    <property type="match status" value="1"/>
</dbReference>
<dbReference type="Pfam" id="PF00023">
    <property type="entry name" value="Ank"/>
    <property type="match status" value="1"/>
</dbReference>
<proteinExistence type="predicted"/>
<evidence type="ECO:0000313" key="2">
    <source>
        <dbReference type="EMBL" id="SIS86417.1"/>
    </source>
</evidence>
<dbReference type="PANTHER" id="PTHR24183">
    <property type="entry name" value="FIBRONECTIN TYPE 3 AND ANKYRIN REPEAT DOMAINS PROTEIN 1"/>
    <property type="match status" value="1"/>
</dbReference>
<organism evidence="2 3">
    <name type="scientific">Belliella pelovolcani</name>
    <dbReference type="NCBI Taxonomy" id="529505"/>
    <lineage>
        <taxon>Bacteria</taxon>
        <taxon>Pseudomonadati</taxon>
        <taxon>Bacteroidota</taxon>
        <taxon>Cytophagia</taxon>
        <taxon>Cytophagales</taxon>
        <taxon>Cyclobacteriaceae</taxon>
        <taxon>Belliella</taxon>
    </lineage>
</organism>
<reference evidence="3" key="1">
    <citation type="submission" date="2017-01" db="EMBL/GenBank/DDBJ databases">
        <authorList>
            <person name="Varghese N."/>
            <person name="Submissions S."/>
        </authorList>
    </citation>
    <scope>NUCLEOTIDE SEQUENCE [LARGE SCALE GENOMIC DNA]</scope>
    <source>
        <strain evidence="3">DSM 46698</strain>
    </source>
</reference>
<accession>A0A1N7MK07</accession>
<evidence type="ECO:0000256" key="1">
    <source>
        <dbReference type="PROSITE-ProRule" id="PRU00023"/>
    </source>
</evidence>
<dbReference type="Proteomes" id="UP000186026">
    <property type="component" value="Unassembled WGS sequence"/>
</dbReference>
<protein>
    <submittedName>
        <fullName evidence="2">Ankyrin repeat-containing protein</fullName>
    </submittedName>
</protein>
<dbReference type="Pfam" id="PF12796">
    <property type="entry name" value="Ank_2"/>
    <property type="match status" value="1"/>
</dbReference>
<name>A0A1N7MK07_9BACT</name>
<dbReference type="InterPro" id="IPR036770">
    <property type="entry name" value="Ankyrin_rpt-contain_sf"/>
</dbReference>
<dbReference type="Gene3D" id="1.25.40.20">
    <property type="entry name" value="Ankyrin repeat-containing domain"/>
    <property type="match status" value="1"/>
</dbReference>
<keyword evidence="1" id="KW-0040">ANK repeat</keyword>
<dbReference type="InterPro" id="IPR002110">
    <property type="entry name" value="Ankyrin_rpt"/>
</dbReference>
<dbReference type="SUPFAM" id="SSF48403">
    <property type="entry name" value="Ankyrin repeat"/>
    <property type="match status" value="1"/>
</dbReference>
<sequence length="295" mass="33912">MAVLILSLVSCTDKKDEKLTVKDIEIFKDTPAWDFAKALEKSNLKKAKEILSDNGDLVNYQDPEFGTTLLMRAISTENYQTVEFLLQNGANPNIVAEIGTTALFRSVSHSWKDVTANTDPRFVKIMLEYGADPNINYCSPKIEGQADPIECGTSPLMHATQRGFEKVKLLVEAGAEINYKTELGKTAAIKALLNEKVDVAHYLIVEKKAKVSEPYFSYNLFDESKIDYEKPHYPIDLLENWLFELGSEKHKLKMEIVEEFKRQGQDYWSMEKHPKTVERIKKTRPENWEEYLQKY</sequence>
<dbReference type="PROSITE" id="PS50088">
    <property type="entry name" value="ANK_REPEAT"/>
    <property type="match status" value="1"/>
</dbReference>
<feature type="repeat" description="ANK" evidence="1">
    <location>
        <begin position="65"/>
        <end position="97"/>
    </location>
</feature>
<dbReference type="SMART" id="SM00248">
    <property type="entry name" value="ANK"/>
    <property type="match status" value="4"/>
</dbReference>
<dbReference type="AlphaFoldDB" id="A0A1N7MK07"/>
<dbReference type="PROSITE" id="PS50297">
    <property type="entry name" value="ANK_REP_REGION"/>
    <property type="match status" value="1"/>
</dbReference>
<gene>
    <name evidence="2" type="ORF">SAMN05421761_106159</name>
</gene>
<dbReference type="STRING" id="529505.SAMN05421761_106159"/>
<keyword evidence="3" id="KW-1185">Reference proteome</keyword>
<dbReference type="EMBL" id="FTOP01000006">
    <property type="protein sequence ID" value="SIS86417.1"/>
    <property type="molecule type" value="Genomic_DNA"/>
</dbReference>